<protein>
    <submittedName>
        <fullName evidence="2">Uncharacterized protein</fullName>
    </submittedName>
</protein>
<evidence type="ECO:0000256" key="1">
    <source>
        <dbReference type="SAM" id="Phobius"/>
    </source>
</evidence>
<dbReference type="AlphaFoldDB" id="A0A9W6R2S4"/>
<evidence type="ECO:0000313" key="3">
    <source>
        <dbReference type="Proteomes" id="UP001165136"/>
    </source>
</evidence>
<evidence type="ECO:0000313" key="2">
    <source>
        <dbReference type="EMBL" id="GLY68084.1"/>
    </source>
</evidence>
<feature type="transmembrane region" description="Helical" evidence="1">
    <location>
        <begin position="92"/>
        <end position="116"/>
    </location>
</feature>
<keyword evidence="1" id="KW-0472">Membrane</keyword>
<dbReference type="Proteomes" id="UP001165136">
    <property type="component" value="Unassembled WGS sequence"/>
</dbReference>
<keyword evidence="1" id="KW-0812">Transmembrane</keyword>
<feature type="transmembrane region" description="Helical" evidence="1">
    <location>
        <begin position="21"/>
        <end position="40"/>
    </location>
</feature>
<sequence length="150" mass="16444">MMANAVEPRKDDSDFRWLAGGCIRLFIDALLGSAWLYGALNAVWWYERSCHNDSSGPGDGFLALVVLAAGWLGFTAYVSLSRRLIFRAVSRASWIVTVVLVLALLVGAALLTWGFWAWAIPTSYEPTSYGALCASQPPPGWPLWIPIPRG</sequence>
<gene>
    <name evidence="2" type="ORF">Atai01_47030</name>
</gene>
<keyword evidence="1" id="KW-1133">Transmembrane helix</keyword>
<organism evidence="2 3">
    <name type="scientific">Amycolatopsis taiwanensis</name>
    <dbReference type="NCBI Taxonomy" id="342230"/>
    <lineage>
        <taxon>Bacteria</taxon>
        <taxon>Bacillati</taxon>
        <taxon>Actinomycetota</taxon>
        <taxon>Actinomycetes</taxon>
        <taxon>Pseudonocardiales</taxon>
        <taxon>Pseudonocardiaceae</taxon>
        <taxon>Amycolatopsis</taxon>
    </lineage>
</organism>
<keyword evidence="3" id="KW-1185">Reference proteome</keyword>
<reference evidence="2" key="1">
    <citation type="submission" date="2023-03" db="EMBL/GenBank/DDBJ databases">
        <title>Amycolatopsis taiwanensis NBRC 103393.</title>
        <authorList>
            <person name="Ichikawa N."/>
            <person name="Sato H."/>
            <person name="Tonouchi N."/>
        </authorList>
    </citation>
    <scope>NUCLEOTIDE SEQUENCE</scope>
    <source>
        <strain evidence="2">NBRC 103393</strain>
    </source>
</reference>
<accession>A0A9W6R2S4</accession>
<proteinExistence type="predicted"/>
<feature type="transmembrane region" description="Helical" evidence="1">
    <location>
        <begin position="60"/>
        <end position="80"/>
    </location>
</feature>
<name>A0A9W6R2S4_9PSEU</name>
<dbReference type="EMBL" id="BSTI01000010">
    <property type="protein sequence ID" value="GLY68084.1"/>
    <property type="molecule type" value="Genomic_DNA"/>
</dbReference>
<comment type="caution">
    <text evidence="2">The sequence shown here is derived from an EMBL/GenBank/DDBJ whole genome shotgun (WGS) entry which is preliminary data.</text>
</comment>